<keyword evidence="5" id="KW-1185">Reference proteome</keyword>
<feature type="region of interest" description="Disordered" evidence="1">
    <location>
        <begin position="139"/>
        <end position="168"/>
    </location>
</feature>
<dbReference type="Pfam" id="PF09967">
    <property type="entry name" value="DUF2201"/>
    <property type="match status" value="1"/>
</dbReference>
<dbReference type="EMBL" id="JSZA02000081">
    <property type="protein sequence ID" value="TGO02767.1"/>
    <property type="molecule type" value="Genomic_DNA"/>
</dbReference>
<feature type="compositionally biased region" description="Polar residues" evidence="1">
    <location>
        <begin position="154"/>
        <end position="167"/>
    </location>
</feature>
<evidence type="ECO:0000256" key="1">
    <source>
        <dbReference type="SAM" id="MobiDB-lite"/>
    </source>
</evidence>
<feature type="compositionally biased region" description="Gly residues" evidence="1">
    <location>
        <begin position="140"/>
        <end position="152"/>
    </location>
</feature>
<proteinExistence type="predicted"/>
<evidence type="ECO:0000313" key="5">
    <source>
        <dbReference type="Proteomes" id="UP000030428"/>
    </source>
</evidence>
<feature type="domain" description="VWA-like" evidence="2">
    <location>
        <begin position="257"/>
        <end position="366"/>
    </location>
</feature>
<dbReference type="InterPro" id="IPR025154">
    <property type="entry name" value="Put_metallopeptidase_dom"/>
</dbReference>
<protein>
    <recommendedName>
        <fullName evidence="6">VWA-like domain-containing protein</fullName>
    </recommendedName>
</protein>
<sequence>MTSKQRISNIIEKWYLIDPLFFAIWTTHELSINPNIQNIRVGLGKIEYNHTFIEALDAQTLYQVLRFEAMRIILKHPYLRRKENQTVAYTASNITIQEYLQTPLNFPYAKQIFQTDEYDKKYFEFYYYKLLEQQDSMGAQTGGGGGGGGGGAQEQYTNPETSGIENTESWDADEYYSNQINDKIESALENNTWGTVPSHIQELILATLKPKINYREILRSFRASIISVNRVLTRMKPSRRYGFLYLGSRRDFCTKLLFAVDVSGSVTNQDLRKAFSIINRLFKYGIERVDVLQFDSEIKGKPLTLKKAQTKIKVIGRGGTYFQPVIDYIDKNKEYDGLIIFTDGWAPIPTAPKNKRTRILWLFNNEHNYRRMKDNLKQIGGATFIKEL</sequence>
<dbReference type="Proteomes" id="UP000030428">
    <property type="component" value="Unassembled WGS sequence"/>
</dbReference>
<organism evidence="4 5">
    <name type="scientific">Candidatus Thiomargarita nelsonii</name>
    <dbReference type="NCBI Taxonomy" id="1003181"/>
    <lineage>
        <taxon>Bacteria</taxon>
        <taxon>Pseudomonadati</taxon>
        <taxon>Pseudomonadota</taxon>
        <taxon>Gammaproteobacteria</taxon>
        <taxon>Thiotrichales</taxon>
        <taxon>Thiotrichaceae</taxon>
        <taxon>Thiomargarita</taxon>
    </lineage>
</organism>
<dbReference type="InterPro" id="IPR036465">
    <property type="entry name" value="vWFA_dom_sf"/>
</dbReference>
<feature type="domain" description="Putative metallopeptidase" evidence="3">
    <location>
        <begin position="31"/>
        <end position="241"/>
    </location>
</feature>
<accession>A0A4E0QPA4</accession>
<dbReference type="SUPFAM" id="SSF53300">
    <property type="entry name" value="vWA-like"/>
    <property type="match status" value="1"/>
</dbReference>
<dbReference type="Pfam" id="PF13203">
    <property type="entry name" value="DUF2201_N"/>
    <property type="match status" value="1"/>
</dbReference>
<evidence type="ECO:0000313" key="4">
    <source>
        <dbReference type="EMBL" id="TGO02767.1"/>
    </source>
</evidence>
<dbReference type="PANTHER" id="PTHR38730">
    <property type="entry name" value="SLL7028 PROTEIN"/>
    <property type="match status" value="1"/>
</dbReference>
<evidence type="ECO:0008006" key="6">
    <source>
        <dbReference type="Google" id="ProtNLM"/>
    </source>
</evidence>
<comment type="caution">
    <text evidence="4">The sequence shown here is derived from an EMBL/GenBank/DDBJ whole genome shotgun (WGS) entry which is preliminary data.</text>
</comment>
<dbReference type="InterPro" id="IPR018698">
    <property type="entry name" value="VWA-like_dom"/>
</dbReference>
<name>A0A4E0QPA4_9GAMM</name>
<evidence type="ECO:0000259" key="2">
    <source>
        <dbReference type="Pfam" id="PF09967"/>
    </source>
</evidence>
<evidence type="ECO:0000259" key="3">
    <source>
        <dbReference type="Pfam" id="PF13203"/>
    </source>
</evidence>
<dbReference type="PANTHER" id="PTHR38730:SF1">
    <property type="entry name" value="SLL7028 PROTEIN"/>
    <property type="match status" value="1"/>
</dbReference>
<reference evidence="4 5" key="1">
    <citation type="journal article" date="2016" name="Front. Microbiol.">
        <title>Single-Cell (Meta-)Genomics of a Dimorphic Candidatus Thiomargarita nelsonii Reveals Genomic Plasticity.</title>
        <authorList>
            <person name="Flood B.E."/>
            <person name="Fliss P."/>
            <person name="Jones D.S."/>
            <person name="Dick G.J."/>
            <person name="Jain S."/>
            <person name="Kaster A.K."/>
            <person name="Winkel M."/>
            <person name="Mussmann M."/>
            <person name="Bailey J."/>
        </authorList>
    </citation>
    <scope>NUCLEOTIDE SEQUENCE [LARGE SCALE GENOMIC DNA]</scope>
    <source>
        <strain evidence="4">Hydrate Ridge</strain>
    </source>
</reference>
<dbReference type="AlphaFoldDB" id="A0A4E0QPA4"/>
<gene>
    <name evidence="4" type="ORF">PN36_19555</name>
</gene>